<dbReference type="Gene3D" id="2.30.30.40">
    <property type="entry name" value="SH3 Domains"/>
    <property type="match status" value="1"/>
</dbReference>
<keyword evidence="1 2" id="KW-0728">SH3 domain</keyword>
<dbReference type="GO" id="GO:0005737">
    <property type="term" value="C:cytoplasm"/>
    <property type="evidence" value="ECO:0007669"/>
    <property type="project" value="TreeGrafter"/>
</dbReference>
<proteinExistence type="predicted"/>
<reference evidence="4" key="1">
    <citation type="submission" date="2022-08" db="EMBL/GenBank/DDBJ databases">
        <authorList>
            <person name="Kallberg Y."/>
            <person name="Tangrot J."/>
            <person name="Rosling A."/>
        </authorList>
    </citation>
    <scope>NUCLEOTIDE SEQUENCE</scope>
    <source>
        <strain evidence="4">Wild A</strain>
    </source>
</reference>
<organism evidence="4 5">
    <name type="scientific">Funneliformis geosporum</name>
    <dbReference type="NCBI Taxonomy" id="1117311"/>
    <lineage>
        <taxon>Eukaryota</taxon>
        <taxon>Fungi</taxon>
        <taxon>Fungi incertae sedis</taxon>
        <taxon>Mucoromycota</taxon>
        <taxon>Glomeromycotina</taxon>
        <taxon>Glomeromycetes</taxon>
        <taxon>Glomerales</taxon>
        <taxon>Glomeraceae</taxon>
        <taxon>Funneliformis</taxon>
    </lineage>
</organism>
<feature type="domain" description="SH3" evidence="3">
    <location>
        <begin position="138"/>
        <end position="197"/>
    </location>
</feature>
<gene>
    <name evidence="4" type="ORF">FWILDA_LOCUS11259</name>
</gene>
<keyword evidence="5" id="KW-1185">Reference proteome</keyword>
<dbReference type="PANTHER" id="PTHR14167">
    <property type="entry name" value="SH3 DOMAIN-CONTAINING"/>
    <property type="match status" value="1"/>
</dbReference>
<dbReference type="SUPFAM" id="SSF50044">
    <property type="entry name" value="SH3-domain"/>
    <property type="match status" value="1"/>
</dbReference>
<dbReference type="PANTHER" id="PTHR14167:SF116">
    <property type="entry name" value="CAP, ISOFORM AC"/>
    <property type="match status" value="1"/>
</dbReference>
<dbReference type="PROSITE" id="PS50002">
    <property type="entry name" value="SH3"/>
    <property type="match status" value="1"/>
</dbReference>
<sequence>MKKESASILDIEIQQQGSFIASKDDIREHNKNNNVFKEPAVKIVKKVDNSIKMDKDLISKISATLAEFYGGGNKNDEIEKSQKKRPRSYAKEYSIISIEGDNQFPEIKIRDFAFSTDDPRHWGQRIPSSSDGEEDDEYTNRHARALYDFVAENQNELSFQEGDILLIRYRQCEGWLFAELGEKTGLIPDNYILLLDNDIEEDEYGNWAEEGDNE</sequence>
<dbReference type="InterPro" id="IPR036028">
    <property type="entry name" value="SH3-like_dom_sf"/>
</dbReference>
<accession>A0A9W4SWA0</accession>
<evidence type="ECO:0000313" key="4">
    <source>
        <dbReference type="EMBL" id="CAI2183798.1"/>
    </source>
</evidence>
<evidence type="ECO:0000256" key="2">
    <source>
        <dbReference type="PROSITE-ProRule" id="PRU00192"/>
    </source>
</evidence>
<dbReference type="OrthoDB" id="19092at2759"/>
<dbReference type="PRINTS" id="PR00452">
    <property type="entry name" value="SH3DOMAIN"/>
</dbReference>
<dbReference type="EMBL" id="CAMKVN010003135">
    <property type="protein sequence ID" value="CAI2183798.1"/>
    <property type="molecule type" value="Genomic_DNA"/>
</dbReference>
<dbReference type="Proteomes" id="UP001153678">
    <property type="component" value="Unassembled WGS sequence"/>
</dbReference>
<evidence type="ECO:0000256" key="1">
    <source>
        <dbReference type="ARBA" id="ARBA00022443"/>
    </source>
</evidence>
<dbReference type="InterPro" id="IPR050384">
    <property type="entry name" value="Endophilin_SH3RF"/>
</dbReference>
<evidence type="ECO:0000313" key="5">
    <source>
        <dbReference type="Proteomes" id="UP001153678"/>
    </source>
</evidence>
<name>A0A9W4SWA0_9GLOM</name>
<protein>
    <submittedName>
        <fullName evidence="4">4950_t:CDS:1</fullName>
    </submittedName>
</protein>
<dbReference type="InterPro" id="IPR001452">
    <property type="entry name" value="SH3_domain"/>
</dbReference>
<comment type="caution">
    <text evidence="4">The sequence shown here is derived from an EMBL/GenBank/DDBJ whole genome shotgun (WGS) entry which is preliminary data.</text>
</comment>
<dbReference type="AlphaFoldDB" id="A0A9W4SWA0"/>
<dbReference type="SMART" id="SM00326">
    <property type="entry name" value="SH3"/>
    <property type="match status" value="1"/>
</dbReference>
<evidence type="ECO:0000259" key="3">
    <source>
        <dbReference type="PROSITE" id="PS50002"/>
    </source>
</evidence>
<dbReference type="Pfam" id="PF14604">
    <property type="entry name" value="SH3_9"/>
    <property type="match status" value="1"/>
</dbReference>